<reference evidence="1" key="1">
    <citation type="submission" date="2022-08" db="EMBL/GenBank/DDBJ databases">
        <authorList>
            <person name="Gutierrez-Valencia J."/>
        </authorList>
    </citation>
    <scope>NUCLEOTIDE SEQUENCE</scope>
</reference>
<proteinExistence type="predicted"/>
<name>A0AAV0MEL1_9ROSI</name>
<accession>A0AAV0MEL1</accession>
<dbReference type="Proteomes" id="UP001154282">
    <property type="component" value="Unassembled WGS sequence"/>
</dbReference>
<gene>
    <name evidence="1" type="ORF">LITE_LOCUS28272</name>
</gene>
<comment type="caution">
    <text evidence="1">The sequence shown here is derived from an EMBL/GenBank/DDBJ whole genome shotgun (WGS) entry which is preliminary data.</text>
</comment>
<evidence type="ECO:0000313" key="1">
    <source>
        <dbReference type="EMBL" id="CAI0444850.1"/>
    </source>
</evidence>
<dbReference type="EMBL" id="CAMGYJ010000007">
    <property type="protein sequence ID" value="CAI0444850.1"/>
    <property type="molecule type" value="Genomic_DNA"/>
</dbReference>
<dbReference type="AlphaFoldDB" id="A0AAV0MEL1"/>
<keyword evidence="2" id="KW-1185">Reference proteome</keyword>
<protein>
    <submittedName>
        <fullName evidence="1">Uncharacterized protein</fullName>
    </submittedName>
</protein>
<organism evidence="1 2">
    <name type="scientific">Linum tenue</name>
    <dbReference type="NCBI Taxonomy" id="586396"/>
    <lineage>
        <taxon>Eukaryota</taxon>
        <taxon>Viridiplantae</taxon>
        <taxon>Streptophyta</taxon>
        <taxon>Embryophyta</taxon>
        <taxon>Tracheophyta</taxon>
        <taxon>Spermatophyta</taxon>
        <taxon>Magnoliopsida</taxon>
        <taxon>eudicotyledons</taxon>
        <taxon>Gunneridae</taxon>
        <taxon>Pentapetalae</taxon>
        <taxon>rosids</taxon>
        <taxon>fabids</taxon>
        <taxon>Malpighiales</taxon>
        <taxon>Linaceae</taxon>
        <taxon>Linum</taxon>
    </lineage>
</organism>
<evidence type="ECO:0000313" key="2">
    <source>
        <dbReference type="Proteomes" id="UP001154282"/>
    </source>
</evidence>
<sequence length="38" mass="4753">MEKSLLTYQRRRKGKRTEVRCSSTCFMYGFFWVRLCQR</sequence>